<gene>
    <name evidence="1" type="ORF">LCGC14_0392770</name>
</gene>
<dbReference type="EMBL" id="LAZR01000330">
    <property type="protein sequence ID" value="KKN74191.1"/>
    <property type="molecule type" value="Genomic_DNA"/>
</dbReference>
<sequence>MPDIVYGKSVQSYTAWATETAYELNGYRVPTTDNGLCYKCTTAGTSGETEPNWIAKVGGTVVDGSAVWTCEEKAAAPNPLSVRLSVEGQGGAPSKDVWLKSDGNVTFLVEVSYTGGDGTWRKLASVNVNNTEKFQQYSTPYPHMKVSTETSASNEIEVVAGE</sequence>
<dbReference type="AlphaFoldDB" id="A0A0F9VL05"/>
<name>A0A0F9VL05_9ZZZZ</name>
<accession>A0A0F9VL05</accession>
<proteinExistence type="predicted"/>
<organism evidence="1">
    <name type="scientific">marine sediment metagenome</name>
    <dbReference type="NCBI Taxonomy" id="412755"/>
    <lineage>
        <taxon>unclassified sequences</taxon>
        <taxon>metagenomes</taxon>
        <taxon>ecological metagenomes</taxon>
    </lineage>
</organism>
<protein>
    <submittedName>
        <fullName evidence="1">Uncharacterized protein</fullName>
    </submittedName>
</protein>
<comment type="caution">
    <text evidence="1">The sequence shown here is derived from an EMBL/GenBank/DDBJ whole genome shotgun (WGS) entry which is preliminary data.</text>
</comment>
<reference evidence="1" key="1">
    <citation type="journal article" date="2015" name="Nature">
        <title>Complex archaea that bridge the gap between prokaryotes and eukaryotes.</title>
        <authorList>
            <person name="Spang A."/>
            <person name="Saw J.H."/>
            <person name="Jorgensen S.L."/>
            <person name="Zaremba-Niedzwiedzka K."/>
            <person name="Martijn J."/>
            <person name="Lind A.E."/>
            <person name="van Eijk R."/>
            <person name="Schleper C."/>
            <person name="Guy L."/>
            <person name="Ettema T.J."/>
        </authorList>
    </citation>
    <scope>NUCLEOTIDE SEQUENCE</scope>
</reference>
<evidence type="ECO:0000313" key="1">
    <source>
        <dbReference type="EMBL" id="KKN74191.1"/>
    </source>
</evidence>